<protein>
    <submittedName>
        <fullName evidence="2">Phosphoadenosine phosphosulfate reductase</fullName>
    </submittedName>
</protein>
<dbReference type="PANTHER" id="PTHR43196">
    <property type="entry name" value="SULFATE ADENYLYLTRANSFERASE SUBUNIT 2"/>
    <property type="match status" value="1"/>
</dbReference>
<dbReference type="EMBL" id="MBTA01000003">
    <property type="protein sequence ID" value="RKD18996.1"/>
    <property type="molecule type" value="Genomic_DNA"/>
</dbReference>
<gene>
    <name evidence="2" type="ORF">BCY91_14055</name>
</gene>
<comment type="caution">
    <text evidence="2">The sequence shown here is derived from an EMBL/GenBank/DDBJ whole genome shotgun (WGS) entry which is preliminary data.</text>
</comment>
<feature type="domain" description="Phosphoadenosine phosphosulphate reductase" evidence="1">
    <location>
        <begin position="40"/>
        <end position="220"/>
    </location>
</feature>
<evidence type="ECO:0000313" key="2">
    <source>
        <dbReference type="EMBL" id="RKD18996.1"/>
    </source>
</evidence>
<dbReference type="InterPro" id="IPR002500">
    <property type="entry name" value="PAPS_reduct_dom"/>
</dbReference>
<organism evidence="2 3">
    <name type="scientific">Pelobium manganitolerans</name>
    <dbReference type="NCBI Taxonomy" id="1842495"/>
    <lineage>
        <taxon>Bacteria</taxon>
        <taxon>Pseudomonadati</taxon>
        <taxon>Bacteroidota</taxon>
        <taxon>Sphingobacteriia</taxon>
        <taxon>Sphingobacteriales</taxon>
        <taxon>Sphingobacteriaceae</taxon>
        <taxon>Pelobium</taxon>
    </lineage>
</organism>
<dbReference type="GO" id="GO:0003824">
    <property type="term" value="F:catalytic activity"/>
    <property type="evidence" value="ECO:0007669"/>
    <property type="project" value="InterPro"/>
</dbReference>
<sequence length="399" mass="45784">MKAIQTNLFEGISKRLQMNESIELTTQSLLAYGPKYKHWCMAWSGGKDSTTLVTLIVWLITSGRLKAPETLTVMYADTRLELTPLYFAAQQIMEELEELGITVKIVTAPLDKRFMTYILGRGVPPPNNNTFRWCTRQIKIDPMKAELEKIFKEKGEKVLMLTGVRQGESAIRDQRIIMSCGKDGAECGQGWYQETMPESICDTLAPILHWRVCHVWEWLKHWAPLPEYGDFSTALIADAYGGDEAEEINARTGCIACPLASKDTALDNLVKRLTWGYLFPLKRLKPIWRDLRLPQNRLRKTGKESKEKNKQRLGPLTMESRKRAYKEIIRIQNEINKVAVKEGKPTVTLLNKQERNLIRSLWKVNRWPNRWDGTEPTGDVLMDTVYPDGSIQPLINFGK</sequence>
<dbReference type="InterPro" id="IPR050128">
    <property type="entry name" value="Sulfate_adenylyltrnsfr_sub2"/>
</dbReference>
<evidence type="ECO:0000313" key="3">
    <source>
        <dbReference type="Proteomes" id="UP000283433"/>
    </source>
</evidence>
<dbReference type="AlphaFoldDB" id="A0A419S9Y3"/>
<keyword evidence="3" id="KW-1185">Reference proteome</keyword>
<dbReference type="Pfam" id="PF01507">
    <property type="entry name" value="PAPS_reduct"/>
    <property type="match status" value="1"/>
</dbReference>
<dbReference type="Proteomes" id="UP000283433">
    <property type="component" value="Unassembled WGS sequence"/>
</dbReference>
<proteinExistence type="predicted"/>
<name>A0A419S9Y3_9SPHI</name>
<dbReference type="PANTHER" id="PTHR43196:SF2">
    <property type="entry name" value="PHOSPHOADENOSINE PHOSPHOSULFATE REDUCTASE"/>
    <property type="match status" value="1"/>
</dbReference>
<dbReference type="RefSeq" id="WP_120180642.1">
    <property type="nucleotide sequence ID" value="NZ_MBTA01000003.1"/>
</dbReference>
<accession>A0A419S9Y3</accession>
<evidence type="ECO:0000259" key="1">
    <source>
        <dbReference type="Pfam" id="PF01507"/>
    </source>
</evidence>
<dbReference type="InterPro" id="IPR014729">
    <property type="entry name" value="Rossmann-like_a/b/a_fold"/>
</dbReference>
<dbReference type="Gene3D" id="3.40.50.620">
    <property type="entry name" value="HUPs"/>
    <property type="match status" value="1"/>
</dbReference>
<dbReference type="SUPFAM" id="SSF52402">
    <property type="entry name" value="Adenine nucleotide alpha hydrolases-like"/>
    <property type="match status" value="1"/>
</dbReference>
<reference evidence="2 3" key="1">
    <citation type="submission" date="2016-07" db="EMBL/GenBank/DDBJ databases">
        <title>Genome of Pelobium manganitolerans.</title>
        <authorList>
            <person name="Wu S."/>
            <person name="Wang G."/>
        </authorList>
    </citation>
    <scope>NUCLEOTIDE SEQUENCE [LARGE SCALE GENOMIC DNA]</scope>
    <source>
        <strain evidence="2 3">YS-25</strain>
    </source>
</reference>
<dbReference type="OrthoDB" id="9774475at2"/>